<dbReference type="InterPro" id="IPR005025">
    <property type="entry name" value="FMN_Rdtase-like_dom"/>
</dbReference>
<dbReference type="GO" id="GO:0016491">
    <property type="term" value="F:oxidoreductase activity"/>
    <property type="evidence" value="ECO:0007669"/>
    <property type="project" value="InterPro"/>
</dbReference>
<dbReference type="AlphaFoldDB" id="A0A5A9X676"/>
<keyword evidence="5" id="KW-1185">Reference proteome</keyword>
<dbReference type="OrthoDB" id="6398207at2"/>
<dbReference type="Gene3D" id="3.40.50.360">
    <property type="match status" value="1"/>
</dbReference>
<keyword evidence="1" id="KW-0285">Flavoprotein</keyword>
<proteinExistence type="predicted"/>
<dbReference type="InterPro" id="IPR029039">
    <property type="entry name" value="Flavoprotein-like_sf"/>
</dbReference>
<evidence type="ECO:0000256" key="2">
    <source>
        <dbReference type="ARBA" id="ARBA00022643"/>
    </source>
</evidence>
<organism evidence="4 5">
    <name type="scientific">Oryzomonas rubra</name>
    <dbReference type="NCBI Taxonomy" id="2509454"/>
    <lineage>
        <taxon>Bacteria</taxon>
        <taxon>Pseudomonadati</taxon>
        <taxon>Thermodesulfobacteriota</taxon>
        <taxon>Desulfuromonadia</taxon>
        <taxon>Geobacterales</taxon>
        <taxon>Geobacteraceae</taxon>
        <taxon>Oryzomonas</taxon>
    </lineage>
</organism>
<accession>A0A5A9X676</accession>
<dbReference type="SUPFAM" id="SSF52218">
    <property type="entry name" value="Flavoproteins"/>
    <property type="match status" value="1"/>
</dbReference>
<dbReference type="InterPro" id="IPR051796">
    <property type="entry name" value="ISF_SsuE-like"/>
</dbReference>
<dbReference type="Pfam" id="PF03358">
    <property type="entry name" value="FMN_red"/>
    <property type="match status" value="1"/>
</dbReference>
<name>A0A5A9X676_9BACT</name>
<evidence type="ECO:0000256" key="1">
    <source>
        <dbReference type="ARBA" id="ARBA00022630"/>
    </source>
</evidence>
<dbReference type="EMBL" id="SRSD01000011">
    <property type="protein sequence ID" value="KAA0888274.1"/>
    <property type="molecule type" value="Genomic_DNA"/>
</dbReference>
<gene>
    <name evidence="4" type="ORF">ET418_16165</name>
</gene>
<sequence length="189" mass="20646">MKIVCLLGSPRTKGSSATIANHLLKTAGDLGAETRFFELNRLAYRGCQACYACKTKLDRCALKDDLSEVLAAVSEADAVVLASPVYYGDITSQLKGFIDRSYSYLVPDYITNPQPSRLAPKKLVFVQTQGQPEEAAFSDIFPRYEGFLKWMGFSETTLIRACGIGPGRTDVVPGHILQQAEEAARALMA</sequence>
<dbReference type="PANTHER" id="PTHR43278">
    <property type="entry name" value="NAD(P)H-DEPENDENT FMN-CONTAINING OXIDOREDUCTASE YWQN-RELATED"/>
    <property type="match status" value="1"/>
</dbReference>
<feature type="domain" description="NADPH-dependent FMN reductase-like" evidence="3">
    <location>
        <begin position="1"/>
        <end position="128"/>
    </location>
</feature>
<evidence type="ECO:0000313" key="4">
    <source>
        <dbReference type="EMBL" id="KAA0888274.1"/>
    </source>
</evidence>
<dbReference type="Proteomes" id="UP000324298">
    <property type="component" value="Unassembled WGS sequence"/>
</dbReference>
<keyword evidence="2" id="KW-0288">FMN</keyword>
<evidence type="ECO:0000259" key="3">
    <source>
        <dbReference type="Pfam" id="PF03358"/>
    </source>
</evidence>
<dbReference type="PANTHER" id="PTHR43278:SF2">
    <property type="entry name" value="IRON-SULFUR FLAVOPROTEIN"/>
    <property type="match status" value="1"/>
</dbReference>
<evidence type="ECO:0000313" key="5">
    <source>
        <dbReference type="Proteomes" id="UP000324298"/>
    </source>
</evidence>
<reference evidence="4 5" key="1">
    <citation type="submission" date="2019-04" db="EMBL/GenBank/DDBJ databases">
        <title>Geobacter ruber sp. nov., ferric-reducing bacteria isolated from paddy soil.</title>
        <authorList>
            <person name="Xu Z."/>
            <person name="Masuda Y."/>
            <person name="Itoh H."/>
            <person name="Senoo K."/>
        </authorList>
    </citation>
    <scope>NUCLEOTIDE SEQUENCE [LARGE SCALE GENOMIC DNA]</scope>
    <source>
        <strain evidence="4 5">Red88</strain>
    </source>
</reference>
<dbReference type="RefSeq" id="WP_149309359.1">
    <property type="nucleotide sequence ID" value="NZ_SRSD01000011.1"/>
</dbReference>
<protein>
    <submittedName>
        <fullName evidence="4">Flavodoxin family protein</fullName>
    </submittedName>
</protein>
<comment type="caution">
    <text evidence="4">The sequence shown here is derived from an EMBL/GenBank/DDBJ whole genome shotgun (WGS) entry which is preliminary data.</text>
</comment>